<dbReference type="EMBL" id="JAVIJP010000032">
    <property type="protein sequence ID" value="KAL3633032.1"/>
    <property type="molecule type" value="Genomic_DNA"/>
</dbReference>
<dbReference type="Pfam" id="PF08646">
    <property type="entry name" value="Rep_fac-A_C"/>
    <property type="match status" value="1"/>
</dbReference>
<evidence type="ECO:0000256" key="1">
    <source>
        <dbReference type="SAM" id="MobiDB-lite"/>
    </source>
</evidence>
<accession>A0ABD3CWS5</accession>
<evidence type="ECO:0000259" key="2">
    <source>
        <dbReference type="Pfam" id="PF08646"/>
    </source>
</evidence>
<feature type="compositionally biased region" description="Polar residues" evidence="1">
    <location>
        <begin position="395"/>
        <end position="412"/>
    </location>
</feature>
<keyword evidence="4" id="KW-1185">Reference proteome</keyword>
<dbReference type="Gene3D" id="2.40.50.140">
    <property type="entry name" value="Nucleic acid-binding proteins"/>
    <property type="match status" value="3"/>
</dbReference>
<dbReference type="PANTHER" id="PTHR47165:SF4">
    <property type="entry name" value="OS03G0429900 PROTEIN"/>
    <property type="match status" value="1"/>
</dbReference>
<organism evidence="3 4">
    <name type="scientific">Castilleja foliolosa</name>
    <dbReference type="NCBI Taxonomy" id="1961234"/>
    <lineage>
        <taxon>Eukaryota</taxon>
        <taxon>Viridiplantae</taxon>
        <taxon>Streptophyta</taxon>
        <taxon>Embryophyta</taxon>
        <taxon>Tracheophyta</taxon>
        <taxon>Spermatophyta</taxon>
        <taxon>Magnoliopsida</taxon>
        <taxon>eudicotyledons</taxon>
        <taxon>Gunneridae</taxon>
        <taxon>Pentapetalae</taxon>
        <taxon>asterids</taxon>
        <taxon>lamiids</taxon>
        <taxon>Lamiales</taxon>
        <taxon>Orobanchaceae</taxon>
        <taxon>Pedicularideae</taxon>
        <taxon>Castillejinae</taxon>
        <taxon>Castilleja</taxon>
    </lineage>
</organism>
<proteinExistence type="predicted"/>
<dbReference type="InterPro" id="IPR013955">
    <property type="entry name" value="Rep_factor-A_C"/>
</dbReference>
<protein>
    <recommendedName>
        <fullName evidence="2">Replication factor A C-terminal domain-containing protein</fullName>
    </recommendedName>
</protein>
<sequence>MACQRVRDIRERQKSGNIQIRVLRKWILKGKKEELCYQFCDVHGDCIEATADAKHIEYFNSMIQLQSCYRVSGYICVGPRSYMATVDHPASLIIGQKAKFDRIEANDIPTSYFNFATYDTLKTRIRNLSVLSDYIGRVEKNGLRPTSTGKTLLKTLLRDEMEQEIEITFWPDKLHLIGDDVVPGDVVAISSAKVTEYNGHIQLESTHLTTAVKNPDMLQAVEHVQRLRALPAMQDIARNEPTVTLLDLEIISQQKVQSSRNFTCEATITRINDNRAWYYVLCSKCSNKLYQEHDNGNIVFVCKDDENIVPNFRYCVNATITDATASAEAVFFNESIKTMLNINCEDMVTNYGQLTNPNKVPEILESITNTPRMLHLTLKNDGQIAVNDVTNLAESSDIQSTGTASRTSTITPLTPIPVPNISKRQLLQTPDAGTEKRQRRA</sequence>
<dbReference type="AlphaFoldDB" id="A0ABD3CWS5"/>
<dbReference type="SUPFAM" id="SSF50249">
    <property type="entry name" value="Nucleic acid-binding proteins"/>
    <property type="match status" value="2"/>
</dbReference>
<comment type="caution">
    <text evidence="3">The sequence shown here is derived from an EMBL/GenBank/DDBJ whole genome shotgun (WGS) entry which is preliminary data.</text>
</comment>
<feature type="region of interest" description="Disordered" evidence="1">
    <location>
        <begin position="395"/>
        <end position="441"/>
    </location>
</feature>
<feature type="domain" description="Replication factor A C-terminal" evidence="2">
    <location>
        <begin position="262"/>
        <end position="381"/>
    </location>
</feature>
<reference evidence="4" key="1">
    <citation type="journal article" date="2024" name="IScience">
        <title>Strigolactones Initiate the Formation of Haustorium-like Structures in Castilleja.</title>
        <authorList>
            <person name="Buerger M."/>
            <person name="Peterson D."/>
            <person name="Chory J."/>
        </authorList>
    </citation>
    <scope>NUCLEOTIDE SEQUENCE [LARGE SCALE GENOMIC DNA]</scope>
</reference>
<dbReference type="PANTHER" id="PTHR47165">
    <property type="entry name" value="OS03G0429900 PROTEIN"/>
    <property type="match status" value="1"/>
</dbReference>
<gene>
    <name evidence="3" type="ORF">CASFOL_026016</name>
</gene>
<dbReference type="InterPro" id="IPR012340">
    <property type="entry name" value="NA-bd_OB-fold"/>
</dbReference>
<evidence type="ECO:0000313" key="4">
    <source>
        <dbReference type="Proteomes" id="UP001632038"/>
    </source>
</evidence>
<dbReference type="Proteomes" id="UP001632038">
    <property type="component" value="Unassembled WGS sequence"/>
</dbReference>
<evidence type="ECO:0000313" key="3">
    <source>
        <dbReference type="EMBL" id="KAL3633032.1"/>
    </source>
</evidence>
<name>A0ABD3CWS5_9LAMI</name>